<accession>A0A5B8RHP9</accession>
<organism evidence="3">
    <name type="scientific">uncultured organism</name>
    <dbReference type="NCBI Taxonomy" id="155900"/>
    <lineage>
        <taxon>unclassified sequences</taxon>
        <taxon>environmental samples</taxon>
    </lineage>
</organism>
<sequence length="125" mass="13538">MYEQMIKQMFDQMNEAGEPARRFAKTAIDHAEKAASRQIESARTYVGLGVEQLRAASAVHDAASLQDYVGRQQDIASRFGRRVTDDLEAFAGMGRALAESAGGSARRTRTRRGKSTTGQGKSAAA</sequence>
<feature type="region of interest" description="Disordered" evidence="1">
    <location>
        <begin position="98"/>
        <end position="125"/>
    </location>
</feature>
<dbReference type="InterPro" id="IPR018968">
    <property type="entry name" value="Phasin"/>
</dbReference>
<feature type="domain" description="Phasin" evidence="2">
    <location>
        <begin position="8"/>
        <end position="102"/>
    </location>
</feature>
<dbReference type="AlphaFoldDB" id="A0A5B8RHP9"/>
<gene>
    <name evidence="3" type="ORF">KBTEX_02577</name>
</gene>
<evidence type="ECO:0000256" key="1">
    <source>
        <dbReference type="SAM" id="MobiDB-lite"/>
    </source>
</evidence>
<evidence type="ECO:0000313" key="3">
    <source>
        <dbReference type="EMBL" id="QEA06247.1"/>
    </source>
</evidence>
<evidence type="ECO:0000259" key="2">
    <source>
        <dbReference type="Pfam" id="PF09361"/>
    </source>
</evidence>
<reference evidence="3" key="1">
    <citation type="submission" date="2019-06" db="EMBL/GenBank/DDBJ databases">
        <authorList>
            <person name="Murdoch R.W."/>
            <person name="Fathepure B."/>
        </authorList>
    </citation>
    <scope>NUCLEOTIDE SEQUENCE</scope>
</reference>
<proteinExistence type="predicted"/>
<dbReference type="Pfam" id="PF09361">
    <property type="entry name" value="Phasin_2"/>
    <property type="match status" value="1"/>
</dbReference>
<dbReference type="EMBL" id="MN079132">
    <property type="protein sequence ID" value="QEA06247.1"/>
    <property type="molecule type" value="Genomic_DNA"/>
</dbReference>
<feature type="compositionally biased region" description="Low complexity" evidence="1">
    <location>
        <begin position="115"/>
        <end position="125"/>
    </location>
</feature>
<name>A0A5B8RHP9_9ZZZZ</name>
<protein>
    <recommendedName>
        <fullName evidence="2">Phasin domain-containing protein</fullName>
    </recommendedName>
</protein>